<evidence type="ECO:0000313" key="2">
    <source>
        <dbReference type="EMBL" id="KAJ8877777.1"/>
    </source>
</evidence>
<sequence length="381" mass="40713">MKRSGFAAAGAEGSLSGRGSYGTTFLTARTWCSTGMLAGQHGHPQYPPDTTGEKKKKTPQTCKGDVPAGFNAIGCSRQNPVHTLCIPPPYKFEDGGVPLIRNVPARKGLETGPVSDWLLRFARDSAIGWAAGWRVGYQSLIASDVATSSIKNCTAHVPGTVECSGLADQRGQVCVCALCVAGESARGDAGPDPDVRRPRGRRGVGRQLPAVICLRRGHISPSPTSLNRSSHSVIRPAPRPKIPPPICPSPCRLGIGKFREFGDLQAILHGIVYTRALELCVHWLLPQRVASVIPRLAPFCREPIPRFRGRVSEEIWTALNIEVLTPDVGEASAGMQGRVKREIPEKTRQLPASPGTIPTCKNSGAIPPAIEPGSPWWGGGE</sequence>
<accession>A0ABQ9H0K2</accession>
<comment type="caution">
    <text evidence="2">The sequence shown here is derived from an EMBL/GenBank/DDBJ whole genome shotgun (WGS) entry which is preliminary data.</text>
</comment>
<proteinExistence type="predicted"/>
<dbReference type="EMBL" id="JARBHB010000008">
    <property type="protein sequence ID" value="KAJ8877777.1"/>
    <property type="molecule type" value="Genomic_DNA"/>
</dbReference>
<evidence type="ECO:0000313" key="3">
    <source>
        <dbReference type="Proteomes" id="UP001159363"/>
    </source>
</evidence>
<keyword evidence="3" id="KW-1185">Reference proteome</keyword>
<name>A0ABQ9H0K2_9NEOP</name>
<dbReference type="Proteomes" id="UP001159363">
    <property type="component" value="Chromosome 7"/>
</dbReference>
<gene>
    <name evidence="2" type="ORF">PR048_022233</name>
</gene>
<evidence type="ECO:0000256" key="1">
    <source>
        <dbReference type="SAM" id="MobiDB-lite"/>
    </source>
</evidence>
<organism evidence="2 3">
    <name type="scientific">Dryococelus australis</name>
    <dbReference type="NCBI Taxonomy" id="614101"/>
    <lineage>
        <taxon>Eukaryota</taxon>
        <taxon>Metazoa</taxon>
        <taxon>Ecdysozoa</taxon>
        <taxon>Arthropoda</taxon>
        <taxon>Hexapoda</taxon>
        <taxon>Insecta</taxon>
        <taxon>Pterygota</taxon>
        <taxon>Neoptera</taxon>
        <taxon>Polyneoptera</taxon>
        <taxon>Phasmatodea</taxon>
        <taxon>Verophasmatodea</taxon>
        <taxon>Anareolatae</taxon>
        <taxon>Phasmatidae</taxon>
        <taxon>Eurycanthinae</taxon>
        <taxon>Dryococelus</taxon>
    </lineage>
</organism>
<reference evidence="2 3" key="1">
    <citation type="submission" date="2023-02" db="EMBL/GenBank/DDBJ databases">
        <title>LHISI_Scaffold_Assembly.</title>
        <authorList>
            <person name="Stuart O.P."/>
            <person name="Cleave R."/>
            <person name="Magrath M.J.L."/>
            <person name="Mikheyev A.S."/>
        </authorList>
    </citation>
    <scope>NUCLEOTIDE SEQUENCE [LARGE SCALE GENOMIC DNA]</scope>
    <source>
        <strain evidence="2">Daus_M_001</strain>
        <tissue evidence="2">Leg muscle</tissue>
    </source>
</reference>
<feature type="region of interest" description="Disordered" evidence="1">
    <location>
        <begin position="39"/>
        <end position="61"/>
    </location>
</feature>
<feature type="region of interest" description="Disordered" evidence="1">
    <location>
        <begin position="348"/>
        <end position="381"/>
    </location>
</feature>
<protein>
    <submittedName>
        <fullName evidence="2">Uncharacterized protein</fullName>
    </submittedName>
</protein>